<evidence type="ECO:0000259" key="1">
    <source>
        <dbReference type="Pfam" id="PF25529"/>
    </source>
</evidence>
<evidence type="ECO:0000313" key="3">
    <source>
        <dbReference type="Proteomes" id="UP000243459"/>
    </source>
</evidence>
<dbReference type="Proteomes" id="UP000243459">
    <property type="component" value="Chromosome 5"/>
</dbReference>
<dbReference type="PANTHER" id="PTHR13246">
    <property type="entry name" value="ENDO BETA N-ACETYLGLUCOSAMINIDASE"/>
    <property type="match status" value="1"/>
</dbReference>
<accession>A0A5P1EWN6</accession>
<dbReference type="Gramene" id="ONK70456">
    <property type="protein sequence ID" value="ONK70456"/>
    <property type="gene ID" value="A4U43_C05F33910"/>
</dbReference>
<gene>
    <name evidence="2" type="ORF">A4U43_C05F33910</name>
</gene>
<sequence>MPLKTLCCRVSIFIVLVVDRRRLSGRSPSSGNTGDRIAFLVVRPSPASGFLIEMSSIFHVGHGLQFSIKGLQVAENPWNNISCQGIQPLLEEPVLLPDKPGDSKRANIQVFINFDQSYNGGGNITCKGNLGGNEFFTTRIFQGQLPLRDLPVTFTYSVKSNDGTKKATLTLIWELKEENAKSVFTKYNIYVQKLDDQDGKKKFLRVARVERFYVSDLEVPIGGIGVKFVVQPCGPDGACQEVVDQRPAQVLAQ</sequence>
<protein>
    <recommendedName>
        <fullName evidence="1">Cytosolic endo-beta-N-acetylglucosaminidase C-terminal domain-containing protein</fullName>
    </recommendedName>
</protein>
<dbReference type="AlphaFoldDB" id="A0A5P1EWN6"/>
<dbReference type="Pfam" id="PF25529">
    <property type="entry name" value="Ig_ENGASE1_C"/>
    <property type="match status" value="1"/>
</dbReference>
<keyword evidence="3" id="KW-1185">Reference proteome</keyword>
<dbReference type="EMBL" id="CM007385">
    <property type="protein sequence ID" value="ONK70456.1"/>
    <property type="molecule type" value="Genomic_DNA"/>
</dbReference>
<dbReference type="PANTHER" id="PTHR13246:SF1">
    <property type="entry name" value="CYTOSOLIC ENDO-BETA-N-ACETYLGLUCOSAMINIDASE"/>
    <property type="match status" value="1"/>
</dbReference>
<dbReference type="InterPro" id="IPR032979">
    <property type="entry name" value="ENGase"/>
</dbReference>
<feature type="domain" description="Cytosolic endo-beta-N-acetylglucosaminidase C-terminal" evidence="1">
    <location>
        <begin position="159"/>
        <end position="242"/>
    </location>
</feature>
<dbReference type="InterPro" id="IPR057882">
    <property type="entry name" value="ENGase_C"/>
</dbReference>
<name>A0A5P1EWN6_ASPOF</name>
<reference evidence="3" key="1">
    <citation type="journal article" date="2017" name="Nat. Commun.">
        <title>The asparagus genome sheds light on the origin and evolution of a young Y chromosome.</title>
        <authorList>
            <person name="Harkess A."/>
            <person name="Zhou J."/>
            <person name="Xu C."/>
            <person name="Bowers J.E."/>
            <person name="Van der Hulst R."/>
            <person name="Ayyampalayam S."/>
            <person name="Mercati F."/>
            <person name="Riccardi P."/>
            <person name="McKain M.R."/>
            <person name="Kakrana A."/>
            <person name="Tang H."/>
            <person name="Ray J."/>
            <person name="Groenendijk J."/>
            <person name="Arikit S."/>
            <person name="Mathioni S.M."/>
            <person name="Nakano M."/>
            <person name="Shan H."/>
            <person name="Telgmann-Rauber A."/>
            <person name="Kanno A."/>
            <person name="Yue Z."/>
            <person name="Chen H."/>
            <person name="Li W."/>
            <person name="Chen Y."/>
            <person name="Xu X."/>
            <person name="Zhang Y."/>
            <person name="Luo S."/>
            <person name="Chen H."/>
            <person name="Gao J."/>
            <person name="Mao Z."/>
            <person name="Pires J.C."/>
            <person name="Luo M."/>
            <person name="Kudrna D."/>
            <person name="Wing R.A."/>
            <person name="Meyers B.C."/>
            <person name="Yi K."/>
            <person name="Kong H."/>
            <person name="Lavrijsen P."/>
            <person name="Sunseri F."/>
            <person name="Falavigna A."/>
            <person name="Ye Y."/>
            <person name="Leebens-Mack J.H."/>
            <person name="Chen G."/>
        </authorList>
    </citation>
    <scope>NUCLEOTIDE SEQUENCE [LARGE SCALE GENOMIC DNA]</scope>
    <source>
        <strain evidence="3">cv. DH0086</strain>
    </source>
</reference>
<evidence type="ECO:0000313" key="2">
    <source>
        <dbReference type="EMBL" id="ONK70456.1"/>
    </source>
</evidence>
<dbReference type="Gene3D" id="2.60.120.260">
    <property type="entry name" value="Galactose-binding domain-like"/>
    <property type="match status" value="1"/>
</dbReference>
<proteinExistence type="predicted"/>
<organism evidence="2 3">
    <name type="scientific">Asparagus officinalis</name>
    <name type="common">Garden asparagus</name>
    <dbReference type="NCBI Taxonomy" id="4686"/>
    <lineage>
        <taxon>Eukaryota</taxon>
        <taxon>Viridiplantae</taxon>
        <taxon>Streptophyta</taxon>
        <taxon>Embryophyta</taxon>
        <taxon>Tracheophyta</taxon>
        <taxon>Spermatophyta</taxon>
        <taxon>Magnoliopsida</taxon>
        <taxon>Liliopsida</taxon>
        <taxon>Asparagales</taxon>
        <taxon>Asparagaceae</taxon>
        <taxon>Asparagoideae</taxon>
        <taxon>Asparagus</taxon>
    </lineage>
</organism>
<dbReference type="GO" id="GO:0033925">
    <property type="term" value="F:mannosyl-glycoprotein endo-beta-N-acetylglucosaminidase activity"/>
    <property type="evidence" value="ECO:0007669"/>
    <property type="project" value="InterPro"/>
</dbReference>